<keyword evidence="1" id="KW-0732">Signal</keyword>
<protein>
    <submittedName>
        <fullName evidence="2">Zn-dependent protease, contains TPR repeats</fullName>
    </submittedName>
</protein>
<name>A0A377R493_9NEIS</name>
<dbReference type="SUPFAM" id="SSF48452">
    <property type="entry name" value="TPR-like"/>
    <property type="match status" value="1"/>
</dbReference>
<reference evidence="2 3" key="1">
    <citation type="submission" date="2018-06" db="EMBL/GenBank/DDBJ databases">
        <authorList>
            <consortium name="Pathogen Informatics"/>
            <person name="Doyle S."/>
        </authorList>
    </citation>
    <scope>NUCLEOTIDE SEQUENCE [LARGE SCALE GENOMIC DNA]</scope>
    <source>
        <strain evidence="2 3">NCTC13336</strain>
    </source>
</reference>
<dbReference type="Pfam" id="PF14559">
    <property type="entry name" value="TPR_19"/>
    <property type="match status" value="1"/>
</dbReference>
<dbReference type="OrthoDB" id="9152587at2"/>
<dbReference type="EMBL" id="UGJJ01000003">
    <property type="protein sequence ID" value="STR03296.1"/>
    <property type="molecule type" value="Genomic_DNA"/>
</dbReference>
<dbReference type="AlphaFoldDB" id="A0A377R493"/>
<proteinExistence type="predicted"/>
<keyword evidence="3" id="KW-1185">Reference proteome</keyword>
<sequence>MKKILAAILLASFGIAFAAPYLQHNVKQSVLAGQRFNGPAADKIFNDLAGHAGNYPVRFDNAADQKRAARDAGELLNIFRALIETDIVKPSDGNYLPMLHHTARLAWIAHNLDVQGAAQTADGYYRKLLSVQPQAQRAQTLGEYGSFLASANQPDAALRMLRQAVDGGNAASRKTLAAVLLTKGQKEQALREIRAYVKQYPQDGEAKRMLEAVQSGRVEVKRVPMGG</sequence>
<dbReference type="GO" id="GO:0008233">
    <property type="term" value="F:peptidase activity"/>
    <property type="evidence" value="ECO:0007669"/>
    <property type="project" value="UniProtKB-KW"/>
</dbReference>
<accession>A0A377R493</accession>
<dbReference type="InterPro" id="IPR011990">
    <property type="entry name" value="TPR-like_helical_dom_sf"/>
</dbReference>
<dbReference type="RefSeq" id="WP_115309176.1">
    <property type="nucleotide sequence ID" value="NZ_CP091516.1"/>
</dbReference>
<evidence type="ECO:0000313" key="3">
    <source>
        <dbReference type="Proteomes" id="UP000254293"/>
    </source>
</evidence>
<organism evidence="2 3">
    <name type="scientific">Kingella potus</name>
    <dbReference type="NCBI Taxonomy" id="265175"/>
    <lineage>
        <taxon>Bacteria</taxon>
        <taxon>Pseudomonadati</taxon>
        <taxon>Pseudomonadota</taxon>
        <taxon>Betaproteobacteria</taxon>
        <taxon>Neisseriales</taxon>
        <taxon>Neisseriaceae</taxon>
        <taxon>Kingella</taxon>
    </lineage>
</organism>
<feature type="signal peptide" evidence="1">
    <location>
        <begin position="1"/>
        <end position="18"/>
    </location>
</feature>
<dbReference type="GO" id="GO:0006508">
    <property type="term" value="P:proteolysis"/>
    <property type="evidence" value="ECO:0007669"/>
    <property type="project" value="UniProtKB-KW"/>
</dbReference>
<dbReference type="Proteomes" id="UP000254293">
    <property type="component" value="Unassembled WGS sequence"/>
</dbReference>
<gene>
    <name evidence="2" type="ORF">NCTC13336_02217</name>
</gene>
<dbReference type="Gene3D" id="1.25.40.10">
    <property type="entry name" value="Tetratricopeptide repeat domain"/>
    <property type="match status" value="1"/>
</dbReference>
<evidence type="ECO:0000313" key="2">
    <source>
        <dbReference type="EMBL" id="STR03296.1"/>
    </source>
</evidence>
<keyword evidence="2" id="KW-0645">Protease</keyword>
<keyword evidence="2" id="KW-0378">Hydrolase</keyword>
<evidence type="ECO:0000256" key="1">
    <source>
        <dbReference type="SAM" id="SignalP"/>
    </source>
</evidence>
<feature type="chain" id="PRO_5017060616" evidence="1">
    <location>
        <begin position="19"/>
        <end position="227"/>
    </location>
</feature>